<dbReference type="Proteomes" id="UP000595437">
    <property type="component" value="Chromosome 18"/>
</dbReference>
<protein>
    <submittedName>
        <fullName evidence="1">Uncharacterized protein</fullName>
    </submittedName>
</protein>
<evidence type="ECO:0000313" key="2">
    <source>
        <dbReference type="Proteomes" id="UP000595437"/>
    </source>
</evidence>
<reference evidence="2" key="1">
    <citation type="submission" date="2021-01" db="EMBL/GenBank/DDBJ databases">
        <title>Caligus Genome Assembly.</title>
        <authorList>
            <person name="Gallardo-Escarate C."/>
        </authorList>
    </citation>
    <scope>NUCLEOTIDE SEQUENCE [LARGE SCALE GENOMIC DNA]</scope>
</reference>
<dbReference type="EMBL" id="CP045907">
    <property type="protein sequence ID" value="QQP35312.1"/>
    <property type="molecule type" value="Genomic_DNA"/>
</dbReference>
<gene>
    <name evidence="1" type="ORF">FKW44_023492</name>
</gene>
<keyword evidence="2" id="KW-1185">Reference proteome</keyword>
<evidence type="ECO:0000313" key="1">
    <source>
        <dbReference type="EMBL" id="QQP35312.1"/>
    </source>
</evidence>
<accession>A0A7T8GPM5</accession>
<proteinExistence type="predicted"/>
<sequence length="62" mass="7307">MEVQREKIAVLFQAGVSIPTIAGNRKCSRNLVYKIKGLWWMARTWEEPREVVVTKISWMRKS</sequence>
<dbReference type="AlphaFoldDB" id="A0A7T8GPM5"/>
<name>A0A7T8GPM5_CALRO</name>
<organism evidence="1 2">
    <name type="scientific">Caligus rogercresseyi</name>
    <name type="common">Sea louse</name>
    <dbReference type="NCBI Taxonomy" id="217165"/>
    <lineage>
        <taxon>Eukaryota</taxon>
        <taxon>Metazoa</taxon>
        <taxon>Ecdysozoa</taxon>
        <taxon>Arthropoda</taxon>
        <taxon>Crustacea</taxon>
        <taxon>Multicrustacea</taxon>
        <taxon>Hexanauplia</taxon>
        <taxon>Copepoda</taxon>
        <taxon>Siphonostomatoida</taxon>
        <taxon>Caligidae</taxon>
        <taxon>Caligus</taxon>
    </lineage>
</organism>